<feature type="region of interest" description="Disordered" evidence="1">
    <location>
        <begin position="123"/>
        <end position="197"/>
    </location>
</feature>
<keyword evidence="3" id="KW-1185">Reference proteome</keyword>
<dbReference type="AlphaFoldDB" id="A0A8X6QZC5"/>
<reference evidence="2" key="1">
    <citation type="submission" date="2020-08" db="EMBL/GenBank/DDBJ databases">
        <title>Multicomponent nature underlies the extraordinary mechanical properties of spider dragline silk.</title>
        <authorList>
            <person name="Kono N."/>
            <person name="Nakamura H."/>
            <person name="Mori M."/>
            <person name="Yoshida Y."/>
            <person name="Ohtoshi R."/>
            <person name="Malay A.D."/>
            <person name="Moran D.A.P."/>
            <person name="Tomita M."/>
            <person name="Numata K."/>
            <person name="Arakawa K."/>
        </authorList>
    </citation>
    <scope>NUCLEOTIDE SEQUENCE</scope>
</reference>
<organism evidence="2 3">
    <name type="scientific">Nephila pilipes</name>
    <name type="common">Giant wood spider</name>
    <name type="synonym">Nephila maculata</name>
    <dbReference type="NCBI Taxonomy" id="299642"/>
    <lineage>
        <taxon>Eukaryota</taxon>
        <taxon>Metazoa</taxon>
        <taxon>Ecdysozoa</taxon>
        <taxon>Arthropoda</taxon>
        <taxon>Chelicerata</taxon>
        <taxon>Arachnida</taxon>
        <taxon>Araneae</taxon>
        <taxon>Araneomorphae</taxon>
        <taxon>Entelegynae</taxon>
        <taxon>Araneoidea</taxon>
        <taxon>Nephilidae</taxon>
        <taxon>Nephila</taxon>
    </lineage>
</organism>
<dbReference type="EMBL" id="BMAW01084668">
    <property type="protein sequence ID" value="GFU39697.1"/>
    <property type="molecule type" value="Genomic_DNA"/>
</dbReference>
<evidence type="ECO:0000256" key="1">
    <source>
        <dbReference type="SAM" id="MobiDB-lite"/>
    </source>
</evidence>
<sequence>MNKRGSVAFKENLLMWMKKEHYLDVGKIVVSAELSRKLNAYECIKSSSTSEQKKVTKPRNVPTHKGFGFVKKYTNSTKTGPIKDEKLYFKCYRCVKSGVIKVKCPVCSPDEILGIYHSSSLTPRHGPLQSSSPPYQSTVPTQEQSPVSWMEKERMRRMAGTGTASGNGSIRSSPEEEDSIPFSSASRSYPILDSGQR</sequence>
<evidence type="ECO:0000313" key="2">
    <source>
        <dbReference type="EMBL" id="GFU39697.1"/>
    </source>
</evidence>
<feature type="compositionally biased region" description="Polar residues" evidence="1">
    <location>
        <begin position="162"/>
        <end position="172"/>
    </location>
</feature>
<evidence type="ECO:0000313" key="3">
    <source>
        <dbReference type="Proteomes" id="UP000887013"/>
    </source>
</evidence>
<comment type="caution">
    <text evidence="2">The sequence shown here is derived from an EMBL/GenBank/DDBJ whole genome shotgun (WGS) entry which is preliminary data.</text>
</comment>
<dbReference type="Proteomes" id="UP000887013">
    <property type="component" value="Unassembled WGS sequence"/>
</dbReference>
<accession>A0A8X6QZC5</accession>
<name>A0A8X6QZC5_NEPPI</name>
<feature type="compositionally biased region" description="Polar residues" evidence="1">
    <location>
        <begin position="123"/>
        <end position="147"/>
    </location>
</feature>
<gene>
    <name evidence="2" type="ORF">NPIL_650361</name>
</gene>
<proteinExistence type="predicted"/>
<protein>
    <submittedName>
        <fullName evidence="2">Uncharacterized protein</fullName>
    </submittedName>
</protein>